<reference evidence="5 6" key="1">
    <citation type="submission" date="2011-03" db="EMBL/GenBank/DDBJ databases">
        <title>The complete genome of Archaeoglobus veneficus SNP6.</title>
        <authorList>
            <consortium name="US DOE Joint Genome Institute (JGI-PGF)"/>
            <person name="Lucas S."/>
            <person name="Copeland A."/>
            <person name="Lapidus A."/>
            <person name="Bruce D."/>
            <person name="Goodwin L."/>
            <person name="Pitluck S."/>
            <person name="Kyrpides N."/>
            <person name="Mavromatis K."/>
            <person name="Pagani I."/>
            <person name="Ivanova N."/>
            <person name="Mikhailova N."/>
            <person name="Lu M."/>
            <person name="Detter J.C."/>
            <person name="Tapia R."/>
            <person name="Han C."/>
            <person name="Land M."/>
            <person name="Hauser L."/>
            <person name="Markowitz V."/>
            <person name="Cheng J.-F."/>
            <person name="Hugenholtz P."/>
            <person name="Woyke T."/>
            <person name="Wu D."/>
            <person name="Spring S."/>
            <person name="Brambilla E."/>
            <person name="Klenk H.-P."/>
            <person name="Eisen J.A."/>
        </authorList>
    </citation>
    <scope>NUCLEOTIDE SEQUENCE [LARGE SCALE GENOMIC DNA]</scope>
    <source>
        <strain>SNP6</strain>
    </source>
</reference>
<organism evidence="5 6">
    <name type="scientific">Archaeoglobus veneficus (strain DSM 11195 / SNP6)</name>
    <dbReference type="NCBI Taxonomy" id="693661"/>
    <lineage>
        <taxon>Archaea</taxon>
        <taxon>Methanobacteriati</taxon>
        <taxon>Methanobacteriota</taxon>
        <taxon>Archaeoglobi</taxon>
        <taxon>Archaeoglobales</taxon>
        <taxon>Archaeoglobaceae</taxon>
        <taxon>Archaeoglobus</taxon>
    </lineage>
</organism>
<dbReference type="SMART" id="SM00079">
    <property type="entry name" value="PBPe"/>
    <property type="match status" value="1"/>
</dbReference>
<dbReference type="InterPro" id="IPR001638">
    <property type="entry name" value="Solute-binding_3/MltF_N"/>
</dbReference>
<dbReference type="GO" id="GO:0016020">
    <property type="term" value="C:membrane"/>
    <property type="evidence" value="ECO:0007669"/>
    <property type="project" value="InterPro"/>
</dbReference>
<dbReference type="SUPFAM" id="SSF53850">
    <property type="entry name" value="Periplasmic binding protein-like II"/>
    <property type="match status" value="1"/>
</dbReference>
<evidence type="ECO:0000259" key="3">
    <source>
        <dbReference type="SMART" id="SM00062"/>
    </source>
</evidence>
<gene>
    <name evidence="5" type="ordered locus">Arcve_0891</name>
</gene>
<dbReference type="PROSITE" id="PS01039">
    <property type="entry name" value="SBP_BACTERIAL_3"/>
    <property type="match status" value="1"/>
</dbReference>
<dbReference type="AlphaFoldDB" id="F2KSD6"/>
<evidence type="ECO:0000313" key="6">
    <source>
        <dbReference type="Proteomes" id="UP000008136"/>
    </source>
</evidence>
<evidence type="ECO:0000256" key="2">
    <source>
        <dbReference type="ARBA" id="ARBA00022729"/>
    </source>
</evidence>
<dbReference type="OrthoDB" id="30671at2157"/>
<dbReference type="Pfam" id="PF00497">
    <property type="entry name" value="SBP_bac_3"/>
    <property type="match status" value="1"/>
</dbReference>
<evidence type="ECO:0000259" key="4">
    <source>
        <dbReference type="SMART" id="SM00079"/>
    </source>
</evidence>
<dbReference type="PANTHER" id="PTHR35936:SF19">
    <property type="entry name" value="AMINO-ACID-BINDING PROTEIN YXEM-RELATED"/>
    <property type="match status" value="1"/>
</dbReference>
<protein>
    <submittedName>
        <fullName evidence="5">ABC-type transporter, periplasmic subunit family 3</fullName>
    </submittedName>
</protein>
<dbReference type="PROSITE" id="PS51257">
    <property type="entry name" value="PROKAR_LIPOPROTEIN"/>
    <property type="match status" value="1"/>
</dbReference>
<dbReference type="GO" id="GO:0015276">
    <property type="term" value="F:ligand-gated monoatomic ion channel activity"/>
    <property type="evidence" value="ECO:0007669"/>
    <property type="project" value="InterPro"/>
</dbReference>
<dbReference type="STRING" id="693661.Arcve_0891"/>
<dbReference type="InterPro" id="IPR018313">
    <property type="entry name" value="SBP_3_CS"/>
</dbReference>
<accession>F2KSD6</accession>
<keyword evidence="6" id="KW-1185">Reference proteome</keyword>
<evidence type="ECO:0000256" key="1">
    <source>
        <dbReference type="ARBA" id="ARBA00004196"/>
    </source>
</evidence>
<dbReference type="HOGENOM" id="CLU_019602_18_2_2"/>
<feature type="domain" description="Solute-binding protein family 3/N-terminal" evidence="3">
    <location>
        <begin position="51"/>
        <end position="274"/>
    </location>
</feature>
<comment type="subcellular location">
    <subcellularLocation>
        <location evidence="1">Cell envelope</location>
    </subcellularLocation>
</comment>
<dbReference type="KEGG" id="ave:Arcve_0891"/>
<name>F2KSD6_ARCVS</name>
<feature type="domain" description="Ionotropic glutamate receptor C-terminal" evidence="4">
    <location>
        <begin position="51"/>
        <end position="274"/>
    </location>
</feature>
<dbReference type="Gene3D" id="3.40.190.10">
    <property type="entry name" value="Periplasmic binding protein-like II"/>
    <property type="match status" value="2"/>
</dbReference>
<dbReference type="SMART" id="SM00062">
    <property type="entry name" value="PBPb"/>
    <property type="match status" value="1"/>
</dbReference>
<dbReference type="eggNOG" id="arCOG01799">
    <property type="taxonomic scope" value="Archaea"/>
</dbReference>
<dbReference type="InterPro" id="IPR001320">
    <property type="entry name" value="Iontro_rcpt_C"/>
</dbReference>
<keyword evidence="2" id="KW-0732">Signal</keyword>
<dbReference type="Proteomes" id="UP000008136">
    <property type="component" value="Chromosome"/>
</dbReference>
<evidence type="ECO:0000313" key="5">
    <source>
        <dbReference type="EMBL" id="AEA46905.1"/>
    </source>
</evidence>
<sequence>MKKILALIGILLIAAFVAGCAQKEEVKPTPAPEATVTPEETPAYKLVKPGVLTVGMDATYPPFEYINETTDEFEGFDVDLMKEIGKRLGLEVEFVNVAWEGIIPGLVAHKYDCICSAMTITEERKKQIDFSDPYFEAWQVIVVRADCTDITKPEDLAGKVVGVQIGTTGQFVAEDLVKSGINFEIKTYDTTPDALLDLKNGNIDAVIIDNGVAEKAIKNNPDVYKTVGGKLSYEEYGIAVAKDNPELLKAINQALKEVKEDGTYDKIYQKWFGE</sequence>
<dbReference type="CDD" id="cd13624">
    <property type="entry name" value="PBP2_Arg_Lys_His"/>
    <property type="match status" value="1"/>
</dbReference>
<dbReference type="EMBL" id="CP002588">
    <property type="protein sequence ID" value="AEA46905.1"/>
    <property type="molecule type" value="Genomic_DNA"/>
</dbReference>
<proteinExistence type="predicted"/>
<dbReference type="RefSeq" id="WP_013683574.1">
    <property type="nucleotide sequence ID" value="NC_015320.1"/>
</dbReference>
<dbReference type="PANTHER" id="PTHR35936">
    <property type="entry name" value="MEMBRANE-BOUND LYTIC MUREIN TRANSGLYCOSYLASE F"/>
    <property type="match status" value="1"/>
</dbReference>
<dbReference type="GeneID" id="10393997"/>